<dbReference type="PANTHER" id="PTHR21493:SF9">
    <property type="entry name" value="GOLGI TRANSPORT PROTEIN 1-RELATED"/>
    <property type="match status" value="1"/>
</dbReference>
<dbReference type="AlphaFoldDB" id="A0A4Z1SY42"/>
<evidence type="ECO:0000313" key="2">
    <source>
        <dbReference type="EMBL" id="TNJ30624.1"/>
    </source>
</evidence>
<proteinExistence type="predicted"/>
<protein>
    <submittedName>
        <fullName evidence="2">Putative Got1 family protein</fullName>
    </submittedName>
</protein>
<feature type="transmembrane region" description="Helical" evidence="1">
    <location>
        <begin position="7"/>
        <end position="26"/>
    </location>
</feature>
<dbReference type="Proteomes" id="UP000315496">
    <property type="component" value="Chromosome 1"/>
</dbReference>
<dbReference type="VEuPathDB" id="GiardiaDB:GMRT_12222"/>
<feature type="transmembrane region" description="Helical" evidence="1">
    <location>
        <begin position="32"/>
        <end position="49"/>
    </location>
</feature>
<reference evidence="2 3" key="1">
    <citation type="submission" date="2019-05" db="EMBL/GenBank/DDBJ databases">
        <title>The compact genome of Giardia muris reveals important steps in the evolution of intestinal protozoan parasites.</title>
        <authorList>
            <person name="Xu F."/>
            <person name="Jimenez-Gonzalez A."/>
            <person name="Einarsson E."/>
            <person name="Astvaldsson A."/>
            <person name="Peirasmaki D."/>
            <person name="Eckmann L."/>
            <person name="Andersson J.O."/>
            <person name="Svard S.G."/>
            <person name="Jerlstrom-Hultqvist J."/>
        </authorList>
    </citation>
    <scope>NUCLEOTIDE SEQUENCE [LARGE SCALE GENOMIC DNA]</scope>
    <source>
        <strain evidence="2 3">Roberts-Thomson</strain>
    </source>
</reference>
<dbReference type="EMBL" id="VDLU01000001">
    <property type="protein sequence ID" value="TNJ30624.1"/>
    <property type="molecule type" value="Genomic_DNA"/>
</dbReference>
<evidence type="ECO:0000256" key="1">
    <source>
        <dbReference type="SAM" id="Phobius"/>
    </source>
</evidence>
<comment type="caution">
    <text evidence="2">The sequence shown here is derived from an EMBL/GenBank/DDBJ whole genome shotgun (WGS) entry which is preliminary data.</text>
</comment>
<accession>A0A4Z1SY42</accession>
<dbReference type="GO" id="GO:0006888">
    <property type="term" value="P:endoplasmic reticulum to Golgi vesicle-mediated transport"/>
    <property type="evidence" value="ECO:0007669"/>
    <property type="project" value="InterPro"/>
</dbReference>
<organism evidence="2 3">
    <name type="scientific">Giardia muris</name>
    <dbReference type="NCBI Taxonomy" id="5742"/>
    <lineage>
        <taxon>Eukaryota</taxon>
        <taxon>Metamonada</taxon>
        <taxon>Diplomonadida</taxon>
        <taxon>Hexamitidae</taxon>
        <taxon>Giardiinae</taxon>
        <taxon>Giardia</taxon>
    </lineage>
</organism>
<gene>
    <name evidence="2" type="ORF">GMRT_12222</name>
</gene>
<dbReference type="GO" id="GO:0042147">
    <property type="term" value="P:retrograde transport, endosome to Golgi"/>
    <property type="evidence" value="ECO:0007669"/>
    <property type="project" value="InterPro"/>
</dbReference>
<feature type="transmembrane region" description="Helical" evidence="1">
    <location>
        <begin position="61"/>
        <end position="80"/>
    </location>
</feature>
<name>A0A4Z1SY42_GIAMU</name>
<dbReference type="OrthoDB" id="204784at2759"/>
<keyword evidence="1" id="KW-0812">Transmembrane</keyword>
<dbReference type="PANTHER" id="PTHR21493">
    <property type="entry name" value="CGI-141-RELATED/LIPASE CONTAINING PROTEIN"/>
    <property type="match status" value="1"/>
</dbReference>
<keyword evidence="1" id="KW-0472">Membrane</keyword>
<dbReference type="GO" id="GO:0005829">
    <property type="term" value="C:cytosol"/>
    <property type="evidence" value="ECO:0007669"/>
    <property type="project" value="GOC"/>
</dbReference>
<evidence type="ECO:0000313" key="3">
    <source>
        <dbReference type="Proteomes" id="UP000315496"/>
    </source>
</evidence>
<keyword evidence="3" id="KW-1185">Reference proteome</keyword>
<sequence>MQIQDRSIGMALMGFGLGYQALGMLLLFDRGFIALGNIVLTVGVIVFFGPQRIYHLLFKKASSIGIIFYATGMILVLRRVVVLGGILQVLGLLSFFRPFTSLLVIFIRRIPVLGPPLAALIISIGNGTRDDTSRDSGQ</sequence>
<dbReference type="InterPro" id="IPR045176">
    <property type="entry name" value="Got1"/>
</dbReference>
<keyword evidence="1" id="KW-1133">Transmembrane helix</keyword>